<dbReference type="InterPro" id="IPR032183">
    <property type="entry name" value="PKD-like"/>
</dbReference>
<organism evidence="1 2">
    <name type="scientific">Sphingobacterium bovistauri</name>
    <dbReference type="NCBI Taxonomy" id="2781959"/>
    <lineage>
        <taxon>Bacteria</taxon>
        <taxon>Pseudomonadati</taxon>
        <taxon>Bacteroidota</taxon>
        <taxon>Sphingobacteriia</taxon>
        <taxon>Sphingobacteriales</taxon>
        <taxon>Sphingobacteriaceae</taxon>
        <taxon>Sphingobacterium</taxon>
    </lineage>
</organism>
<dbReference type="EMBL" id="JADEYP010000044">
    <property type="protein sequence ID" value="MCA5006745.1"/>
    <property type="molecule type" value="Genomic_DNA"/>
</dbReference>
<evidence type="ECO:0000313" key="1">
    <source>
        <dbReference type="EMBL" id="MCA5006745.1"/>
    </source>
</evidence>
<dbReference type="Proteomes" id="UP001165302">
    <property type="component" value="Unassembled WGS sequence"/>
</dbReference>
<dbReference type="RefSeq" id="WP_225555101.1">
    <property type="nucleotide sequence ID" value="NZ_JADEYP010000044.1"/>
</dbReference>
<sequence length="507" mass="56503">MKKIINIAFSSIIILLAACSKDLGNYDYTKINDLQITDGVLPGDHNTNRIYNVSFGDVLNVSPTIEGSISGNDLSQVEFLWTIDDKVVSKTKDLLYTANDKYGKLNGVLKITDKSTSIVKTYAFFVEVMNGFKAGYYFLTENNNNDASMHCIPTSSPDFGLKQINIPRIGDFGKNPFYLGGYLRYGNSSSDYWNIIFLGVKDAKYPVSVIESKEFFPFRLYDNTSYLGEGTLDFNPKQMWHDPGTSNDVMHGVINGKLHVFSRGAASEAKFTKDPDNYNIGPNGLFKMHNSSTLEQFIAFFDDANRRIRLISAGSNVPFNFNVEHNVPQASELFTGHDFLFGTYYNNSPNIVYTFITKKDNQLNLFEGTINATTRLPGALVKIGTADIPENNPVSRISFNSSQLSYYVGIGKTLYRFQNKAIDNVINLEEYIKLPSDAPGNISDFIFGNVSIGIRATNYNSLVITTTDMSFSSDNKSSIYIYNTQNLTLSNAQKHVLGSVKGIYVGL</sequence>
<protein>
    <recommendedName>
        <fullName evidence="3">PKD-like family protein</fullName>
    </recommendedName>
</protein>
<dbReference type="Pfam" id="PF16407">
    <property type="entry name" value="PKD_2"/>
    <property type="match status" value="1"/>
</dbReference>
<accession>A0ABS7ZCY4</accession>
<evidence type="ECO:0008006" key="3">
    <source>
        <dbReference type="Google" id="ProtNLM"/>
    </source>
</evidence>
<keyword evidence="2" id="KW-1185">Reference proteome</keyword>
<name>A0ABS7ZCY4_9SPHI</name>
<dbReference type="PROSITE" id="PS51257">
    <property type="entry name" value="PROKAR_LIPOPROTEIN"/>
    <property type="match status" value="1"/>
</dbReference>
<comment type="caution">
    <text evidence="1">The sequence shown here is derived from an EMBL/GenBank/DDBJ whole genome shotgun (WGS) entry which is preliminary data.</text>
</comment>
<evidence type="ECO:0000313" key="2">
    <source>
        <dbReference type="Proteomes" id="UP001165302"/>
    </source>
</evidence>
<proteinExistence type="predicted"/>
<gene>
    <name evidence="1" type="ORF">IPZ78_16515</name>
</gene>
<reference evidence="1" key="1">
    <citation type="submission" date="2020-10" db="EMBL/GenBank/DDBJ databases">
        <authorList>
            <person name="Lu T."/>
            <person name="Wang Q."/>
            <person name="Han X."/>
        </authorList>
    </citation>
    <scope>NUCLEOTIDE SEQUENCE</scope>
    <source>
        <strain evidence="1">WQ 366</strain>
    </source>
</reference>